<evidence type="ECO:0000256" key="2">
    <source>
        <dbReference type="SAM" id="MobiDB-lite"/>
    </source>
</evidence>
<dbReference type="RefSeq" id="XP_029643507.2">
    <property type="nucleotide sequence ID" value="XM_029787647.2"/>
</dbReference>
<dbReference type="SUPFAM" id="SSF50978">
    <property type="entry name" value="WD40 repeat-like"/>
    <property type="match status" value="1"/>
</dbReference>
<dbReference type="PROSITE" id="PS50082">
    <property type="entry name" value="WD_REPEATS_2"/>
    <property type="match status" value="1"/>
</dbReference>
<evidence type="ECO:0000313" key="4">
    <source>
        <dbReference type="RefSeq" id="XP_029643507.2"/>
    </source>
</evidence>
<keyword evidence="3" id="KW-1185">Reference proteome</keyword>
<dbReference type="Pfam" id="PF00400">
    <property type="entry name" value="WD40"/>
    <property type="match status" value="4"/>
</dbReference>
<dbReference type="InterPro" id="IPR015943">
    <property type="entry name" value="WD40/YVTN_repeat-like_dom_sf"/>
</dbReference>
<accession>A0A6P7SZD2</accession>
<feature type="region of interest" description="Disordered" evidence="2">
    <location>
        <begin position="556"/>
        <end position="586"/>
    </location>
</feature>
<gene>
    <name evidence="4" type="primary">LOC115217929</name>
</gene>
<feature type="repeat" description="WD" evidence="1">
    <location>
        <begin position="223"/>
        <end position="265"/>
    </location>
</feature>
<protein>
    <submittedName>
        <fullName evidence="4">WD repeat-containing protein 27-like</fullName>
    </submittedName>
</protein>
<evidence type="ECO:0000313" key="3">
    <source>
        <dbReference type="Proteomes" id="UP000515154"/>
    </source>
</evidence>
<evidence type="ECO:0000256" key="1">
    <source>
        <dbReference type="PROSITE-ProRule" id="PRU00221"/>
    </source>
</evidence>
<feature type="compositionally biased region" description="Polar residues" evidence="2">
    <location>
        <begin position="556"/>
        <end position="582"/>
    </location>
</feature>
<dbReference type="InterPro" id="IPR011047">
    <property type="entry name" value="Quinoprotein_ADH-like_sf"/>
</dbReference>
<sequence length="943" mass="105867">MISNYKNKSLDITSLASIATNVLPSELAVASNGQYVASIYSLPTQLGIWKLPEFSRTTERLCTSKPVDYTQLRTPPLLLLEHKRPIKVIALSKHVSSFWQKGRNVQELPTKTGLLCSVNKQCVMIWNLDYILEQQVQNQTKESSPVTTTNTCFVNSENCVLYAGDIIPSYSEISYCVFSWHNEYIAVCLDSDILVIFIGADVEGSSRNQPVWLTDTERQCQILKAHKCCVNAIEFHHRNVNVLISISDDSSYIVWDLCSVRVLYRGHLPYLMAVPIVLGLNWEKDTAIVGTSNGHLVVINLSLPDATSNKSEKDSLFKIIQSVDCSEIVRKMHTSCVDQSVAVDSGGLSSISVESNCLVLSLCYLPQEKYLLQPKYRQRTHNKSLFTNSDMDYERLIESPLMVVGTNNAVLCLNVYTLECLASVDLKIYNSELLGDLNTLSLMLPVETEDDILLLTANSFSSNLNISRMQSNFETFNEVSNDDSLLLKCLLDGDDQQKLSDDISSRKYIIYPCTLLTETSVLKSQLVPVGKIKKTQKTKSKPKARTDHQVTFTNKVKSSGYSTSPTHQTMFTPKTNNFQTKSKPLPKKSHFKTKMIQENFDPEKITDYKTSLQISDNSAAITCIRISPSGSKLAVGSINSSVVVLKQPLVNNTTSYLGHSKSVNSVDWSYNSKWLVTTSDESAAVWEMDKPVPLMKFTKIKSNFSCDKQTSCFTKDIKKAQFYYMDNFILLAASDSFHLYKYHLDSTKEDMQRYITKSKYKSVGTYQTDGNCITDLTAINAFYSYVVLCCTTNRSVSVYDMNVGQIIQLITNVHPTVPYCLAMNSGSSYLSLPPNAYDLVLSAALTDSVKLWDLRSGQCVRKLEQHCNRAYTCRAVFSPCGQYVLAGSEDYTAYLYDVREGRCCTRLTRHSDVVTDVAYHPFIPQLTTATLNGQLYTFTCQNL</sequence>
<organism evidence="3 4">
    <name type="scientific">Octopus sinensis</name>
    <name type="common">East Asian common octopus</name>
    <dbReference type="NCBI Taxonomy" id="2607531"/>
    <lineage>
        <taxon>Eukaryota</taxon>
        <taxon>Metazoa</taxon>
        <taxon>Spiralia</taxon>
        <taxon>Lophotrochozoa</taxon>
        <taxon>Mollusca</taxon>
        <taxon>Cephalopoda</taxon>
        <taxon>Coleoidea</taxon>
        <taxon>Octopodiformes</taxon>
        <taxon>Octopoda</taxon>
        <taxon>Incirrata</taxon>
        <taxon>Octopodidae</taxon>
        <taxon>Octopus</taxon>
    </lineage>
</organism>
<dbReference type="SUPFAM" id="SSF50998">
    <property type="entry name" value="Quinoprotein alcohol dehydrogenase-like"/>
    <property type="match status" value="1"/>
</dbReference>
<dbReference type="KEGG" id="osn:115217929"/>
<dbReference type="Proteomes" id="UP000515154">
    <property type="component" value="Linkage group LG12"/>
</dbReference>
<proteinExistence type="predicted"/>
<dbReference type="SMART" id="SM00320">
    <property type="entry name" value="WD40"/>
    <property type="match status" value="7"/>
</dbReference>
<dbReference type="Gene3D" id="2.130.10.10">
    <property type="entry name" value="YVTN repeat-like/Quinoprotein amine dehydrogenase"/>
    <property type="match status" value="3"/>
</dbReference>
<dbReference type="PANTHER" id="PTHR44525">
    <property type="entry name" value="WD REPEAT-CONTAINING PROTEIN 27"/>
    <property type="match status" value="1"/>
</dbReference>
<dbReference type="InterPro" id="IPR036322">
    <property type="entry name" value="WD40_repeat_dom_sf"/>
</dbReference>
<reference evidence="4" key="1">
    <citation type="submission" date="2025-08" db="UniProtKB">
        <authorList>
            <consortium name="RefSeq"/>
        </authorList>
    </citation>
    <scope>IDENTIFICATION</scope>
</reference>
<dbReference type="InterPro" id="IPR042411">
    <property type="entry name" value="WDR27"/>
</dbReference>
<dbReference type="PANTHER" id="PTHR44525:SF1">
    <property type="entry name" value="WD REPEAT-CONTAINING PROTEIN 27"/>
    <property type="match status" value="1"/>
</dbReference>
<dbReference type="AlphaFoldDB" id="A0A6P7SZD2"/>
<dbReference type="InterPro" id="IPR001680">
    <property type="entry name" value="WD40_rpt"/>
</dbReference>
<keyword evidence="1" id="KW-0853">WD repeat</keyword>
<name>A0A6P7SZD2_9MOLL</name>